<comment type="caution">
    <text evidence="4">The sequence shown here is derived from an EMBL/GenBank/DDBJ whole genome shotgun (WGS) entry which is preliminary data.</text>
</comment>
<evidence type="ECO:0000256" key="2">
    <source>
        <dbReference type="SAM" id="MobiDB-lite"/>
    </source>
</evidence>
<keyword evidence="1" id="KW-0732">Signal</keyword>
<dbReference type="OrthoDB" id="57539at2"/>
<dbReference type="EMBL" id="VYKL01000018">
    <property type="protein sequence ID" value="KAA9023847.1"/>
    <property type="molecule type" value="Genomic_DNA"/>
</dbReference>
<evidence type="ECO:0000256" key="1">
    <source>
        <dbReference type="ARBA" id="ARBA00022729"/>
    </source>
</evidence>
<feature type="region of interest" description="Disordered" evidence="2">
    <location>
        <begin position="88"/>
        <end position="185"/>
    </location>
</feature>
<dbReference type="AlphaFoldDB" id="A0A5J5HTX8"/>
<name>A0A5J5HTX8_9BACI</name>
<feature type="compositionally biased region" description="Low complexity" evidence="2">
    <location>
        <begin position="153"/>
        <end position="181"/>
    </location>
</feature>
<protein>
    <submittedName>
        <fullName evidence="4">S-layer homology domain-containing protein</fullName>
    </submittedName>
</protein>
<feature type="compositionally biased region" description="Low complexity" evidence="2">
    <location>
        <begin position="88"/>
        <end position="113"/>
    </location>
</feature>
<reference evidence="4 5" key="1">
    <citation type="submission" date="2019-09" db="EMBL/GenBank/DDBJ databases">
        <title>Whole genome sequences of isolates from the Mars Exploration Rovers.</title>
        <authorList>
            <person name="Seuylemezian A."/>
            <person name="Vaishampayan P."/>
        </authorList>
    </citation>
    <scope>NUCLEOTIDE SEQUENCE [LARGE SCALE GENOMIC DNA]</scope>
    <source>
        <strain evidence="4 5">MER_TA_151</strain>
    </source>
</reference>
<accession>A0A5J5HTX8</accession>
<feature type="domain" description="SLH" evidence="3">
    <location>
        <begin position="182"/>
        <end position="243"/>
    </location>
</feature>
<feature type="domain" description="SLH" evidence="3">
    <location>
        <begin position="244"/>
        <end position="307"/>
    </location>
</feature>
<dbReference type="RefSeq" id="WP_150440248.1">
    <property type="nucleotide sequence ID" value="NZ_VYKL01000018.1"/>
</dbReference>
<dbReference type="Proteomes" id="UP000326671">
    <property type="component" value="Unassembled WGS sequence"/>
</dbReference>
<keyword evidence="5" id="KW-1185">Reference proteome</keyword>
<gene>
    <name evidence="4" type="ORF">F4V44_11950</name>
</gene>
<evidence type="ECO:0000313" key="4">
    <source>
        <dbReference type="EMBL" id="KAA9023847.1"/>
    </source>
</evidence>
<sequence length="865" mass="92738">MYQFKKHVVQEKDNQLVISLYLDIPNVEFAQELGKSKNNQEDLEESARIYINSKFPNLKNASVKIMAGTMLIASLAFGASSLSPTKAAAAEATPTDTVETTTNAGGTEANTENPITESEDPATDSEGTATNESEDPATETEGTANDTEDTTTDAEGAANETEGTANETKDTTTNSEDTPTTQKEILFNDTAGTYFTEPVEVLVDKGVVFGVTDDAFVPYRDVTRAEAAAMLARALNLDTEKDAGDPVFDDVTASSDFYGTIAALKEAGVIEGYDDNTFKPNQTITRAELAKMIVSTFANLEANPDATVPFTDVGDQSTFKNYIAAIHEAGITKGSTETTFDPYKNTRRAEAATMIYRSINVELFGKADGRVPIEAINDTSVTVNGKAFTLSENMKGLLNQNNSEILTDAVVYLSTDKQDNVEKIRYLEITNSGTEGAPLTLDGGDTVINGPLVLKGDFLSINGVTVKGETMIEGTAAEVTSAAANTTASGGKITVDHSILSDVTIKRDNVNFETKDSTISNLIIKNTNTKVTLNGNTKIDNLAIPTGSNPNDIIEDYDSVKQNIKNIEEDSVDGTDGTDHQTPTTVYEGEEAAPFVTTQNFNTHSGADYKGLNIGFKLTDELSIADLANVTVSLVGEDGTILATNTATDKLFELSADTKELSTAFITTNGTYEEEYWTTDGTLSQDAVPVKAVITLTDTSGNQYIVENEDLVEANEVSYLDVFPDVFEGEDAATYITTQNFNTHSGADYKGLNIGFTLTDELSITDLANVTVSLVGEDGTILATNTATDKLFELSADTKELSTAFITANGTYEEEYWTTDGTLSQDAVPVKAVITLTDTSGNQYIVENENLVEANGVTYEDTFDA</sequence>
<organism evidence="4 5">
    <name type="scientific">Niallia endozanthoxylica</name>
    <dbReference type="NCBI Taxonomy" id="2036016"/>
    <lineage>
        <taxon>Bacteria</taxon>
        <taxon>Bacillati</taxon>
        <taxon>Bacillota</taxon>
        <taxon>Bacilli</taxon>
        <taxon>Bacillales</taxon>
        <taxon>Bacillaceae</taxon>
        <taxon>Niallia</taxon>
    </lineage>
</organism>
<dbReference type="PROSITE" id="PS51272">
    <property type="entry name" value="SLH"/>
    <property type="match status" value="3"/>
</dbReference>
<evidence type="ECO:0000313" key="5">
    <source>
        <dbReference type="Proteomes" id="UP000326671"/>
    </source>
</evidence>
<dbReference type="InterPro" id="IPR001119">
    <property type="entry name" value="SLH_dom"/>
</dbReference>
<evidence type="ECO:0000259" key="3">
    <source>
        <dbReference type="PROSITE" id="PS51272"/>
    </source>
</evidence>
<dbReference type="InterPro" id="IPR051465">
    <property type="entry name" value="Cell_Envelope_Struct_Comp"/>
</dbReference>
<proteinExistence type="predicted"/>
<dbReference type="PANTHER" id="PTHR43308">
    <property type="entry name" value="OUTER MEMBRANE PROTEIN ALPHA-RELATED"/>
    <property type="match status" value="1"/>
</dbReference>
<feature type="domain" description="SLH" evidence="3">
    <location>
        <begin position="309"/>
        <end position="369"/>
    </location>
</feature>
<dbReference type="Pfam" id="PF00395">
    <property type="entry name" value="SLH"/>
    <property type="match status" value="3"/>
</dbReference>
<dbReference type="PANTHER" id="PTHR43308:SF5">
    <property type="entry name" value="S-LAYER PROTEIN _ PEPTIDOGLYCAN ENDO-BETA-N-ACETYLGLUCOSAMINIDASE"/>
    <property type="match status" value="1"/>
</dbReference>